<dbReference type="InterPro" id="IPR004007">
    <property type="entry name" value="DhaL_dom"/>
</dbReference>
<dbReference type="PROSITE" id="PS51480">
    <property type="entry name" value="DHAL"/>
    <property type="match status" value="1"/>
</dbReference>
<keyword evidence="1" id="KW-0808">Transferase</keyword>
<dbReference type="GO" id="GO:0016301">
    <property type="term" value="F:kinase activity"/>
    <property type="evidence" value="ECO:0007669"/>
    <property type="project" value="UniProtKB-KW"/>
</dbReference>
<dbReference type="SMART" id="SM01120">
    <property type="entry name" value="Dak2"/>
    <property type="match status" value="1"/>
</dbReference>
<name>A0ABP3TWE3_9CLOT</name>
<comment type="caution">
    <text evidence="4">The sequence shown here is derived from an EMBL/GenBank/DDBJ whole genome shotgun (WGS) entry which is preliminary data.</text>
</comment>
<dbReference type="PANTHER" id="PTHR28629:SF4">
    <property type="entry name" value="TRIOKINASE_FMN CYCLASE"/>
    <property type="match status" value="1"/>
</dbReference>
<dbReference type="InterPro" id="IPR012737">
    <property type="entry name" value="DhaK_L_YcgS"/>
</dbReference>
<keyword evidence="2 4" id="KW-0418">Kinase</keyword>
<accession>A0ABP3TWE3</accession>
<dbReference type="InterPro" id="IPR050861">
    <property type="entry name" value="Dihydroxyacetone_Kinase"/>
</dbReference>
<organism evidence="4 5">
    <name type="scientific">Clostridium malenominatum</name>
    <dbReference type="NCBI Taxonomy" id="1539"/>
    <lineage>
        <taxon>Bacteria</taxon>
        <taxon>Bacillati</taxon>
        <taxon>Bacillota</taxon>
        <taxon>Clostridia</taxon>
        <taxon>Eubacteriales</taxon>
        <taxon>Clostridiaceae</taxon>
        <taxon>Clostridium</taxon>
    </lineage>
</organism>
<dbReference type="Pfam" id="PF02734">
    <property type="entry name" value="Dak2"/>
    <property type="match status" value="1"/>
</dbReference>
<sequence>MEHINIVQVKEILKKISEVMDEAKDYLIALDGAMGDGDLGLTMSEGFRAIVNEMDKVEGEDIGALIGKMGMVMANTVPSTMGTLMATALMKGGKAIKGLKQITLKDMIDFGQAGIEGIKMRGKAEVGDKTILDSLHPAVESLKKSKESQLDFREAFKDAYEAAEVGAIMTKDIKSKFGRAAYYGEGSIGNQDPGATVGMFLFKAIYEYFKCK</sequence>
<evidence type="ECO:0000313" key="4">
    <source>
        <dbReference type="EMBL" id="GAA0719230.1"/>
    </source>
</evidence>
<evidence type="ECO:0000256" key="1">
    <source>
        <dbReference type="ARBA" id="ARBA00022679"/>
    </source>
</evidence>
<protein>
    <submittedName>
        <fullName evidence="4">Dihydroxyacetone kinase subunit L</fullName>
    </submittedName>
</protein>
<feature type="domain" description="DhaL" evidence="3">
    <location>
        <begin position="7"/>
        <end position="207"/>
    </location>
</feature>
<dbReference type="PANTHER" id="PTHR28629">
    <property type="entry name" value="TRIOKINASE/FMN CYCLASE"/>
    <property type="match status" value="1"/>
</dbReference>
<dbReference type="SUPFAM" id="SSF101473">
    <property type="entry name" value="DhaL-like"/>
    <property type="match status" value="1"/>
</dbReference>
<dbReference type="InterPro" id="IPR036117">
    <property type="entry name" value="DhaL_dom_sf"/>
</dbReference>
<evidence type="ECO:0000256" key="2">
    <source>
        <dbReference type="ARBA" id="ARBA00022777"/>
    </source>
</evidence>
<dbReference type="Gene3D" id="1.25.40.340">
    <property type="match status" value="1"/>
</dbReference>
<dbReference type="NCBIfam" id="TIGR02365">
    <property type="entry name" value="dha_L_ycgS"/>
    <property type="match status" value="1"/>
</dbReference>
<dbReference type="Proteomes" id="UP001500339">
    <property type="component" value="Unassembled WGS sequence"/>
</dbReference>
<dbReference type="RefSeq" id="WP_343766694.1">
    <property type="nucleotide sequence ID" value="NZ_BAAACF010000001.1"/>
</dbReference>
<dbReference type="EMBL" id="BAAACF010000001">
    <property type="protein sequence ID" value="GAA0719230.1"/>
    <property type="molecule type" value="Genomic_DNA"/>
</dbReference>
<keyword evidence="5" id="KW-1185">Reference proteome</keyword>
<evidence type="ECO:0000313" key="5">
    <source>
        <dbReference type="Proteomes" id="UP001500339"/>
    </source>
</evidence>
<gene>
    <name evidence="4" type="ORF">GCM10008905_06960</name>
</gene>
<proteinExistence type="predicted"/>
<evidence type="ECO:0000259" key="3">
    <source>
        <dbReference type="PROSITE" id="PS51480"/>
    </source>
</evidence>
<reference evidence="5" key="1">
    <citation type="journal article" date="2019" name="Int. J. Syst. Evol. Microbiol.">
        <title>The Global Catalogue of Microorganisms (GCM) 10K type strain sequencing project: providing services to taxonomists for standard genome sequencing and annotation.</title>
        <authorList>
            <consortium name="The Broad Institute Genomics Platform"/>
            <consortium name="The Broad Institute Genome Sequencing Center for Infectious Disease"/>
            <person name="Wu L."/>
            <person name="Ma J."/>
        </authorList>
    </citation>
    <scope>NUCLEOTIDE SEQUENCE [LARGE SCALE GENOMIC DNA]</scope>
    <source>
        <strain evidence="5">JCM 1405</strain>
    </source>
</reference>